<dbReference type="Proteomes" id="UP000030753">
    <property type="component" value="Unassembled WGS sequence"/>
</dbReference>
<sequence>MTSYNLLREYQDQIVPQSYNAGFVILSYIVSLVGAGSSLELMSRRTGFRGLFNHLLLVSSAVTMGGVAIWCMVSYDNIHLDHVALEYSRSGLQLAFHWK</sequence>
<protein>
    <submittedName>
        <fullName evidence="2">Uncharacterized protein</fullName>
    </submittedName>
</protein>
<organism evidence="2 3">
    <name type="scientific">Fusarium oxysporum NRRL 32931</name>
    <dbReference type="NCBI Taxonomy" id="660029"/>
    <lineage>
        <taxon>Eukaryota</taxon>
        <taxon>Fungi</taxon>
        <taxon>Dikarya</taxon>
        <taxon>Ascomycota</taxon>
        <taxon>Pezizomycotina</taxon>
        <taxon>Sordariomycetes</taxon>
        <taxon>Hypocreomycetidae</taxon>
        <taxon>Hypocreales</taxon>
        <taxon>Nectriaceae</taxon>
        <taxon>Fusarium</taxon>
        <taxon>Fusarium oxysporum species complex</taxon>
    </lineage>
</organism>
<evidence type="ECO:0000313" key="2">
    <source>
        <dbReference type="EMBL" id="EWY79652.1"/>
    </source>
</evidence>
<keyword evidence="1" id="KW-0472">Membrane</keyword>
<feature type="transmembrane region" description="Helical" evidence="1">
    <location>
        <begin position="20"/>
        <end position="39"/>
    </location>
</feature>
<dbReference type="PANTHER" id="PTHR35152">
    <property type="entry name" value="DOMAIN SIGNALLING PROTEIN, PUTATIVE (AFU_ORTHOLOGUE AFUA_5G11310)-RELATED"/>
    <property type="match status" value="1"/>
</dbReference>
<keyword evidence="1" id="KW-1133">Transmembrane helix</keyword>
<reference evidence="2 3" key="1">
    <citation type="submission" date="2011-06" db="EMBL/GenBank/DDBJ databases">
        <title>The Genome Sequence of Fusarium oxysporum FOSC 3-a.</title>
        <authorList>
            <consortium name="The Broad Institute Genome Sequencing Platform"/>
            <person name="Ma L.-J."/>
            <person name="Gale L.R."/>
            <person name="Schwartz D.C."/>
            <person name="Zhou S."/>
            <person name="Corby-Kistler H."/>
            <person name="Young S.K."/>
            <person name="Zeng Q."/>
            <person name="Gargeya S."/>
            <person name="Fitzgerald M."/>
            <person name="Haas B."/>
            <person name="Abouelleil A."/>
            <person name="Alvarado L."/>
            <person name="Arachchi H.M."/>
            <person name="Berlin A."/>
            <person name="Brown A."/>
            <person name="Chapman S.B."/>
            <person name="Chen Z."/>
            <person name="Dunbar C."/>
            <person name="Freedman E."/>
            <person name="Gearin G."/>
            <person name="Gellesch M."/>
            <person name="Goldberg J."/>
            <person name="Griggs A."/>
            <person name="Gujja S."/>
            <person name="Heiman D."/>
            <person name="Howarth C."/>
            <person name="Larson L."/>
            <person name="Lui A."/>
            <person name="MacDonald P.J.P."/>
            <person name="Mehta T."/>
            <person name="Montmayeur A."/>
            <person name="Murphy C."/>
            <person name="Neiman D."/>
            <person name="Pearson M."/>
            <person name="Priest M."/>
            <person name="Roberts A."/>
            <person name="Saif S."/>
            <person name="Shea T."/>
            <person name="Shenoy N."/>
            <person name="Sisk P."/>
            <person name="Stolte C."/>
            <person name="Sykes S."/>
            <person name="Wortman J."/>
            <person name="Nusbaum C."/>
            <person name="Birren B."/>
        </authorList>
    </citation>
    <scope>NUCLEOTIDE SEQUENCE [LARGE SCALE GENOMIC DNA]</scope>
    <source>
        <strain evidence="3">FOSC 3-a</strain>
    </source>
</reference>
<dbReference type="EMBL" id="JH717858">
    <property type="protein sequence ID" value="EWY79652.1"/>
    <property type="molecule type" value="Genomic_DNA"/>
</dbReference>
<evidence type="ECO:0000256" key="1">
    <source>
        <dbReference type="SAM" id="Phobius"/>
    </source>
</evidence>
<accession>W9HBM7</accession>
<feature type="transmembrane region" description="Helical" evidence="1">
    <location>
        <begin position="51"/>
        <end position="75"/>
    </location>
</feature>
<keyword evidence="1" id="KW-0812">Transmembrane</keyword>
<dbReference type="OrthoDB" id="264015at2759"/>
<dbReference type="HOGENOM" id="CLU_2320451_0_0_1"/>
<evidence type="ECO:0000313" key="3">
    <source>
        <dbReference type="Proteomes" id="UP000030753"/>
    </source>
</evidence>
<name>W9HBM7_FUSOX</name>
<dbReference type="PANTHER" id="PTHR35152:SF1">
    <property type="entry name" value="DOMAIN SIGNALLING PROTEIN, PUTATIVE (AFU_ORTHOLOGUE AFUA_5G11310)-RELATED"/>
    <property type="match status" value="1"/>
</dbReference>
<dbReference type="AlphaFoldDB" id="W9HBM7"/>
<proteinExistence type="predicted"/>
<gene>
    <name evidence="2" type="ORF">FOYG_17216</name>
</gene>